<dbReference type="AlphaFoldDB" id="A0A9W5P1S4"/>
<organism evidence="2 3">
    <name type="scientific">Bacillus cereus VD154</name>
    <dbReference type="NCBI Taxonomy" id="1053238"/>
    <lineage>
        <taxon>Bacteria</taxon>
        <taxon>Bacillati</taxon>
        <taxon>Bacillota</taxon>
        <taxon>Bacilli</taxon>
        <taxon>Bacillales</taxon>
        <taxon>Bacillaceae</taxon>
        <taxon>Bacillus</taxon>
        <taxon>Bacillus cereus group</taxon>
    </lineage>
</organism>
<proteinExistence type="predicted"/>
<keyword evidence="1" id="KW-1133">Transmembrane helix</keyword>
<name>A0A9W5P1S4_BACCE</name>
<reference evidence="2 3" key="1">
    <citation type="submission" date="2012-04" db="EMBL/GenBank/DDBJ databases">
        <title>The Genome Sequence of Bacillus cereus VD154.</title>
        <authorList>
            <consortium name="The Broad Institute Genome Sequencing Platform"/>
            <consortium name="The Broad Institute Genome Sequencing Center for Infectious Disease"/>
            <person name="Feldgarden M."/>
            <person name="Van der Auwera G.A."/>
            <person name="Mahillon J."/>
            <person name="Duprez V."/>
            <person name="Timmery S."/>
            <person name="Mattelet C."/>
            <person name="Dierick K."/>
            <person name="Sun M."/>
            <person name="Yu Z."/>
            <person name="Zhu L."/>
            <person name="Hu X."/>
            <person name="Shank E.B."/>
            <person name="Swiecicka I."/>
            <person name="Hansen B.M."/>
            <person name="Andrup L."/>
            <person name="Young S.K."/>
            <person name="Zeng Q."/>
            <person name="Gargeya S."/>
            <person name="Fitzgerald M."/>
            <person name="Haas B."/>
            <person name="Abouelleil A."/>
            <person name="Alvarado L."/>
            <person name="Arachchi H.M."/>
            <person name="Berlin A."/>
            <person name="Chapman S.B."/>
            <person name="Goldberg J."/>
            <person name="Griggs A."/>
            <person name="Gujja S."/>
            <person name="Hansen M."/>
            <person name="Howarth C."/>
            <person name="Imamovic A."/>
            <person name="Larimer J."/>
            <person name="McCowen C."/>
            <person name="Montmayeur A."/>
            <person name="Murphy C."/>
            <person name="Neiman D."/>
            <person name="Pearson M."/>
            <person name="Priest M."/>
            <person name="Roberts A."/>
            <person name="Saif S."/>
            <person name="Shea T."/>
            <person name="Sisk P."/>
            <person name="Sykes S."/>
            <person name="Wortman J."/>
            <person name="Nusbaum C."/>
            <person name="Birren B."/>
        </authorList>
    </citation>
    <scope>NUCLEOTIDE SEQUENCE [LARGE SCALE GENOMIC DNA]</scope>
    <source>
        <strain evidence="2 3">VD154</strain>
    </source>
</reference>
<gene>
    <name evidence="2" type="ORF">IK5_03401</name>
</gene>
<evidence type="ECO:0000313" key="2">
    <source>
        <dbReference type="EMBL" id="EJR70860.1"/>
    </source>
</evidence>
<protein>
    <recommendedName>
        <fullName evidence="4">NprX family peptide pheromone</fullName>
    </recommendedName>
</protein>
<evidence type="ECO:0008006" key="4">
    <source>
        <dbReference type="Google" id="ProtNLM"/>
    </source>
</evidence>
<dbReference type="NCBIfam" id="NF033801">
    <property type="entry name" value="NprX_fam"/>
    <property type="match status" value="1"/>
</dbReference>
<evidence type="ECO:0000256" key="1">
    <source>
        <dbReference type="SAM" id="Phobius"/>
    </source>
</evidence>
<dbReference type="EMBL" id="AHFG01000036">
    <property type="protein sequence ID" value="EJR70860.1"/>
    <property type="molecule type" value="Genomic_DNA"/>
</dbReference>
<evidence type="ECO:0000313" key="3">
    <source>
        <dbReference type="Proteomes" id="UP000006967"/>
    </source>
</evidence>
<accession>A0A9W5P1S4</accession>
<feature type="transmembrane region" description="Helical" evidence="1">
    <location>
        <begin position="5"/>
        <end position="25"/>
    </location>
</feature>
<keyword evidence="1" id="KW-0472">Membrane</keyword>
<dbReference type="RefSeq" id="WP_000713580.1">
    <property type="nucleotide sequence ID" value="NZ_JH791881.1"/>
</dbReference>
<keyword evidence="1" id="KW-0812">Transmembrane</keyword>
<comment type="caution">
    <text evidence="2">The sequence shown here is derived from an EMBL/GenBank/DDBJ whole genome shotgun (WGS) entry which is preliminary data.</text>
</comment>
<dbReference type="Proteomes" id="UP000006967">
    <property type="component" value="Unassembled WGS sequence"/>
</dbReference>
<sequence length="42" mass="4697">MKKFIVGTFVIMSIAAIVLDIQYAWKPDVLGQEAKTVEQINS</sequence>